<evidence type="ECO:0000259" key="10">
    <source>
        <dbReference type="Pfam" id="PF02784"/>
    </source>
</evidence>
<comment type="similarity">
    <text evidence="5">Belongs to the Orn/Lys/Arg decarboxylase class-II family. LysA subfamily.</text>
</comment>
<feature type="binding site" evidence="5">
    <location>
        <begin position="275"/>
        <end position="278"/>
    </location>
    <ligand>
        <name>pyridoxal 5'-phosphate</name>
        <dbReference type="ChEBI" id="CHEBI:597326"/>
    </ligand>
</feature>
<dbReference type="InterPro" id="IPR022643">
    <property type="entry name" value="De-COase2_C"/>
</dbReference>
<comment type="subunit">
    <text evidence="5">Homodimer.</text>
</comment>
<dbReference type="RefSeq" id="WP_092763934.1">
    <property type="nucleotide sequence ID" value="NZ_FNZQ01000006.1"/>
</dbReference>
<dbReference type="UniPathway" id="UPA00034">
    <property type="reaction ID" value="UER00027"/>
</dbReference>
<dbReference type="PANTHER" id="PTHR43727">
    <property type="entry name" value="DIAMINOPIMELATE DECARBOXYLASE"/>
    <property type="match status" value="1"/>
</dbReference>
<dbReference type="NCBIfam" id="TIGR01048">
    <property type="entry name" value="lysA"/>
    <property type="match status" value="1"/>
</dbReference>
<protein>
    <recommendedName>
        <fullName evidence="5 6">Diaminopimelate decarboxylase</fullName>
        <shortName evidence="5">DAP decarboxylase</shortName>
        <shortName evidence="5">DAPDC</shortName>
        <ecNumber evidence="5 6">4.1.1.20</ecNumber>
    </recommendedName>
</protein>
<dbReference type="SUPFAM" id="SSF51419">
    <property type="entry name" value="PLP-binding barrel"/>
    <property type="match status" value="1"/>
</dbReference>
<evidence type="ECO:0000256" key="4">
    <source>
        <dbReference type="ARBA" id="ARBA00023239"/>
    </source>
</evidence>
<keyword evidence="12" id="KW-1185">Reference proteome</keyword>
<dbReference type="PANTHER" id="PTHR43727:SF2">
    <property type="entry name" value="GROUP IV DECARBOXYLASE"/>
    <property type="match status" value="1"/>
</dbReference>
<comment type="cofactor">
    <cofactor evidence="1 5 7 8">
        <name>pyridoxal 5'-phosphate</name>
        <dbReference type="ChEBI" id="CHEBI:597326"/>
    </cofactor>
</comment>
<comment type="catalytic activity">
    <reaction evidence="5 8">
        <text>meso-2,6-diaminopimelate + H(+) = L-lysine + CO2</text>
        <dbReference type="Rhea" id="RHEA:15101"/>
        <dbReference type="ChEBI" id="CHEBI:15378"/>
        <dbReference type="ChEBI" id="CHEBI:16526"/>
        <dbReference type="ChEBI" id="CHEBI:32551"/>
        <dbReference type="ChEBI" id="CHEBI:57791"/>
        <dbReference type="EC" id="4.1.1.20"/>
    </reaction>
</comment>
<reference evidence="11 12" key="1">
    <citation type="submission" date="2016-10" db="EMBL/GenBank/DDBJ databases">
        <authorList>
            <person name="de Groot N.N."/>
        </authorList>
    </citation>
    <scope>NUCLEOTIDE SEQUENCE [LARGE SCALE GENOMIC DNA]</scope>
    <source>
        <strain evidence="11 12">DSM 14858</strain>
    </source>
</reference>
<evidence type="ECO:0000259" key="9">
    <source>
        <dbReference type="Pfam" id="PF00278"/>
    </source>
</evidence>
<dbReference type="Pfam" id="PF00278">
    <property type="entry name" value="Orn_DAP_Arg_deC"/>
    <property type="match status" value="1"/>
</dbReference>
<feature type="binding site" evidence="5">
    <location>
        <position position="347"/>
    </location>
    <ligand>
        <name>substrate</name>
    </ligand>
</feature>
<evidence type="ECO:0000313" key="12">
    <source>
        <dbReference type="Proteomes" id="UP000199283"/>
    </source>
</evidence>
<evidence type="ECO:0000256" key="6">
    <source>
        <dbReference type="NCBIfam" id="TIGR01048"/>
    </source>
</evidence>
<gene>
    <name evidence="5" type="primary">lysA</name>
    <name evidence="11" type="ORF">SAMN04488526_2880</name>
</gene>
<dbReference type="GO" id="GO:0008836">
    <property type="term" value="F:diaminopimelate decarboxylase activity"/>
    <property type="evidence" value="ECO:0007669"/>
    <property type="project" value="UniProtKB-UniRule"/>
</dbReference>
<dbReference type="AlphaFoldDB" id="A0A1H7R060"/>
<dbReference type="InterPro" id="IPR022657">
    <property type="entry name" value="De-COase2_CS"/>
</dbReference>
<feature type="binding site" evidence="5">
    <location>
        <position position="239"/>
    </location>
    <ligand>
        <name>pyridoxal 5'-phosphate</name>
        <dbReference type="ChEBI" id="CHEBI:597326"/>
    </ligand>
</feature>
<keyword evidence="3 5" id="KW-0663">Pyridoxal phosphate</keyword>
<comment type="pathway">
    <text evidence="5 8">Amino-acid biosynthesis; L-lysine biosynthesis via DAP pathway; L-lysine from DL-2,6-diaminopimelate: step 1/1.</text>
</comment>
<feature type="domain" description="Orn/DAP/Arg decarboxylase 2 C-terminal" evidence="9">
    <location>
        <begin position="30"/>
        <end position="373"/>
    </location>
</feature>
<proteinExistence type="inferred from homology"/>
<evidence type="ECO:0000256" key="8">
    <source>
        <dbReference type="RuleBase" id="RU003738"/>
    </source>
</evidence>
<keyword evidence="5" id="KW-0028">Amino-acid biosynthesis</keyword>
<keyword evidence="2 5" id="KW-0210">Decarboxylase</keyword>
<dbReference type="Gene3D" id="3.20.20.10">
    <property type="entry name" value="Alanine racemase"/>
    <property type="match status" value="1"/>
</dbReference>
<evidence type="ECO:0000256" key="2">
    <source>
        <dbReference type="ARBA" id="ARBA00022793"/>
    </source>
</evidence>
<evidence type="ECO:0000256" key="3">
    <source>
        <dbReference type="ARBA" id="ARBA00022898"/>
    </source>
</evidence>
<feature type="binding site" evidence="5">
    <location>
        <position position="375"/>
    </location>
    <ligand>
        <name>pyridoxal 5'-phosphate</name>
        <dbReference type="ChEBI" id="CHEBI:597326"/>
    </ligand>
</feature>
<accession>A0A1H7R060</accession>
<name>A0A1H7R060_9RHOB</name>
<organism evidence="11 12">
    <name type="scientific">Jannaschia helgolandensis</name>
    <dbReference type="NCBI Taxonomy" id="188906"/>
    <lineage>
        <taxon>Bacteria</taxon>
        <taxon>Pseudomonadati</taxon>
        <taxon>Pseudomonadota</taxon>
        <taxon>Alphaproteobacteria</taxon>
        <taxon>Rhodobacterales</taxon>
        <taxon>Roseobacteraceae</taxon>
        <taxon>Jannaschia</taxon>
    </lineage>
</organism>
<dbReference type="HAMAP" id="MF_02120">
    <property type="entry name" value="LysA"/>
    <property type="match status" value="1"/>
</dbReference>
<evidence type="ECO:0000256" key="1">
    <source>
        <dbReference type="ARBA" id="ARBA00001933"/>
    </source>
</evidence>
<dbReference type="GO" id="GO:0030170">
    <property type="term" value="F:pyridoxal phosphate binding"/>
    <property type="evidence" value="ECO:0007669"/>
    <property type="project" value="UniProtKB-UniRule"/>
</dbReference>
<evidence type="ECO:0000256" key="5">
    <source>
        <dbReference type="HAMAP-Rule" id="MF_02120"/>
    </source>
</evidence>
<dbReference type="GO" id="GO:0009089">
    <property type="term" value="P:lysine biosynthetic process via diaminopimelate"/>
    <property type="evidence" value="ECO:0007669"/>
    <property type="project" value="UniProtKB-UniRule"/>
</dbReference>
<dbReference type="InterPro" id="IPR029066">
    <property type="entry name" value="PLP-binding_barrel"/>
</dbReference>
<dbReference type="PRINTS" id="PR01179">
    <property type="entry name" value="ODADCRBXLASE"/>
</dbReference>
<dbReference type="CDD" id="cd06828">
    <property type="entry name" value="PLPDE_III_DapDC"/>
    <property type="match status" value="1"/>
</dbReference>
<dbReference type="Proteomes" id="UP000199283">
    <property type="component" value="Unassembled WGS sequence"/>
</dbReference>
<dbReference type="EMBL" id="FNZQ01000006">
    <property type="protein sequence ID" value="SEL53295.1"/>
    <property type="molecule type" value="Genomic_DNA"/>
</dbReference>
<dbReference type="SUPFAM" id="SSF50621">
    <property type="entry name" value="Alanine racemase C-terminal domain-like"/>
    <property type="match status" value="1"/>
</dbReference>
<dbReference type="Pfam" id="PF02784">
    <property type="entry name" value="Orn_Arg_deC_N"/>
    <property type="match status" value="1"/>
</dbReference>
<keyword evidence="5 8" id="KW-0457">Lysine biosynthesis</keyword>
<feature type="binding site" evidence="5">
    <location>
        <position position="318"/>
    </location>
    <ligand>
        <name>substrate</name>
    </ligand>
</feature>
<feature type="active site" description="Proton donor" evidence="7">
    <location>
        <position position="346"/>
    </location>
</feature>
<evidence type="ECO:0000313" key="11">
    <source>
        <dbReference type="EMBL" id="SEL53295.1"/>
    </source>
</evidence>
<dbReference type="OrthoDB" id="9802241at2"/>
<feature type="modified residue" description="N6-(pyridoxal phosphate)lysine" evidence="5 7">
    <location>
        <position position="60"/>
    </location>
</feature>
<dbReference type="PRINTS" id="PR01181">
    <property type="entry name" value="DAPDCRBXLASE"/>
</dbReference>
<keyword evidence="4 5" id="KW-0456">Lyase</keyword>
<dbReference type="InterPro" id="IPR022644">
    <property type="entry name" value="De-COase2_N"/>
</dbReference>
<feature type="domain" description="Orn/DAP/Arg decarboxylase 2 N-terminal" evidence="10">
    <location>
        <begin position="36"/>
        <end position="281"/>
    </location>
</feature>
<feature type="binding site" evidence="5">
    <location>
        <position position="314"/>
    </location>
    <ligand>
        <name>substrate</name>
    </ligand>
</feature>
<evidence type="ECO:0000256" key="7">
    <source>
        <dbReference type="PIRSR" id="PIRSR600183-50"/>
    </source>
</evidence>
<feature type="binding site" evidence="5">
    <location>
        <position position="278"/>
    </location>
    <ligand>
        <name>substrate</name>
    </ligand>
</feature>
<dbReference type="Gene3D" id="2.40.37.10">
    <property type="entry name" value="Lyase, Ornithine Decarboxylase, Chain A, domain 1"/>
    <property type="match status" value="1"/>
</dbReference>
<dbReference type="EC" id="4.1.1.20" evidence="5 6"/>
<comment type="function">
    <text evidence="5">Specifically catalyzes the decarboxylation of meso-diaminopimelate (meso-DAP) to L-lysine.</text>
</comment>
<dbReference type="InterPro" id="IPR000183">
    <property type="entry name" value="Orn/DAP/Arg_de-COase"/>
</dbReference>
<sequence>MDHFLYRDGILHAEDVPLSEIARTVGTPAYVYSAATLLRHFRLFDEALAWGPHLVCYAVKAASNVAILKLLGDAGAGMDVVSEGEYRRARAAGIPPDRIVFSGVGKTAAEMRHVLREGVRQINLESEPEMRLLSRVASELGVEVPVTVRVNPDVDARTHEKIATGKSDNKFGIPISRARAVYAEIATLPGLRVIGIDVHIGSQLTDLEPFRLAYRKVADLTEVLRADGHAIERLDLGGGLGIPYARSNLAPPVPLEYGRVIREEVGHLGCEIEIEPGRLIAGNAGILLTETIFVKHGEGRDFLIVDAAMNDLIRPAMYGAHHDIVPVIEPAPGADQQAFDIVGPICETGDTFAKARHMPPVAPGDLIAFRSAGAYGAVMASEYNSRPLVPEVLVQGDQYAVIRPRPTFDEMISRDMVPHWLE</sequence>
<feature type="binding site" evidence="5">
    <location>
        <position position="375"/>
    </location>
    <ligand>
        <name>substrate</name>
    </ligand>
</feature>
<dbReference type="PROSITE" id="PS00879">
    <property type="entry name" value="ODR_DC_2_2"/>
    <property type="match status" value="1"/>
</dbReference>
<dbReference type="FunFam" id="3.20.20.10:FF:000003">
    <property type="entry name" value="Diaminopimelate decarboxylase"/>
    <property type="match status" value="1"/>
</dbReference>
<dbReference type="STRING" id="188906.SAMN04488526_2880"/>
<dbReference type="InterPro" id="IPR009006">
    <property type="entry name" value="Ala_racemase/Decarboxylase_C"/>
</dbReference>
<dbReference type="InterPro" id="IPR002986">
    <property type="entry name" value="DAP_deCOOHase_LysA"/>
</dbReference>